<dbReference type="GO" id="GO:0003700">
    <property type="term" value="F:DNA-binding transcription factor activity"/>
    <property type="evidence" value="ECO:0007669"/>
    <property type="project" value="InterPro"/>
</dbReference>
<evidence type="ECO:0000256" key="1">
    <source>
        <dbReference type="ARBA" id="ARBA00023015"/>
    </source>
</evidence>
<dbReference type="AlphaFoldDB" id="A0A6V8MHL6"/>
<evidence type="ECO:0000313" key="5">
    <source>
        <dbReference type="EMBL" id="GFO59424.1"/>
    </source>
</evidence>
<dbReference type="SUPFAM" id="SSF46785">
    <property type="entry name" value="Winged helix' DNA-binding domain"/>
    <property type="match status" value="1"/>
</dbReference>
<dbReference type="EMBL" id="BLXX01000004">
    <property type="protein sequence ID" value="GFO59424.1"/>
    <property type="molecule type" value="Genomic_DNA"/>
</dbReference>
<dbReference type="PROSITE" id="PS50995">
    <property type="entry name" value="HTH_MARR_2"/>
    <property type="match status" value="1"/>
</dbReference>
<reference evidence="6" key="1">
    <citation type="submission" date="2020-06" db="EMBL/GenBank/DDBJ databases">
        <title>Draft genomic sequence of Geomonas sp. Red330.</title>
        <authorList>
            <person name="Itoh H."/>
            <person name="Zhenxing X."/>
            <person name="Ushijima N."/>
            <person name="Masuda Y."/>
            <person name="Shiratori Y."/>
            <person name="Senoo K."/>
        </authorList>
    </citation>
    <scope>NUCLEOTIDE SEQUENCE [LARGE SCALE GENOMIC DNA]</scope>
    <source>
        <strain evidence="6">Red330</strain>
    </source>
</reference>
<dbReference type="PANTHER" id="PTHR42756">
    <property type="entry name" value="TRANSCRIPTIONAL REGULATOR, MARR"/>
    <property type="match status" value="1"/>
</dbReference>
<keyword evidence="2" id="KW-0238">DNA-binding</keyword>
<dbReference type="RefSeq" id="WP_183354259.1">
    <property type="nucleotide sequence ID" value="NZ_BLXX01000004.1"/>
</dbReference>
<dbReference type="InterPro" id="IPR036390">
    <property type="entry name" value="WH_DNA-bd_sf"/>
</dbReference>
<dbReference type="GO" id="GO:0003677">
    <property type="term" value="F:DNA binding"/>
    <property type="evidence" value="ECO:0007669"/>
    <property type="project" value="UniProtKB-KW"/>
</dbReference>
<evidence type="ECO:0000313" key="6">
    <source>
        <dbReference type="Proteomes" id="UP000556026"/>
    </source>
</evidence>
<keyword evidence="6" id="KW-1185">Reference proteome</keyword>
<name>A0A6V8MHL6_9BACT</name>
<dbReference type="PANTHER" id="PTHR42756:SF1">
    <property type="entry name" value="TRANSCRIPTIONAL REPRESSOR OF EMRAB OPERON"/>
    <property type="match status" value="1"/>
</dbReference>
<dbReference type="PROSITE" id="PS01117">
    <property type="entry name" value="HTH_MARR_1"/>
    <property type="match status" value="1"/>
</dbReference>
<accession>A0A6V8MHL6</accession>
<dbReference type="Pfam" id="PF01047">
    <property type="entry name" value="MarR"/>
    <property type="match status" value="1"/>
</dbReference>
<keyword evidence="1" id="KW-0805">Transcription regulation</keyword>
<proteinExistence type="predicted"/>
<evidence type="ECO:0000259" key="4">
    <source>
        <dbReference type="PROSITE" id="PS50995"/>
    </source>
</evidence>
<gene>
    <name evidence="5" type="ORF">GMST_17490</name>
</gene>
<evidence type="ECO:0000256" key="3">
    <source>
        <dbReference type="ARBA" id="ARBA00023163"/>
    </source>
</evidence>
<sequence length="172" mass="18889">MAADTKSKRVAEIIDNIRRVFQVVNEHSKRAEKETGITGPQLWAIKTIAECAPIKGAELARRMYLHPTTVVGILDRLEARGLVLKTRSTVDRRVVEVELTEQGKALVAGAPEVAQGMLVRGLEPLSDQALLKISDGLDELVRILGIKELPPNLILSSEINSPRTKRRAAKKG</sequence>
<evidence type="ECO:0000256" key="2">
    <source>
        <dbReference type="ARBA" id="ARBA00023125"/>
    </source>
</evidence>
<dbReference type="PRINTS" id="PR00598">
    <property type="entry name" value="HTHMARR"/>
</dbReference>
<feature type="domain" description="HTH marR-type" evidence="4">
    <location>
        <begin position="10"/>
        <end position="145"/>
    </location>
</feature>
<dbReference type="InterPro" id="IPR036388">
    <property type="entry name" value="WH-like_DNA-bd_sf"/>
</dbReference>
<dbReference type="SMART" id="SM00347">
    <property type="entry name" value="HTH_MARR"/>
    <property type="match status" value="1"/>
</dbReference>
<dbReference type="InterPro" id="IPR000835">
    <property type="entry name" value="HTH_MarR-typ"/>
</dbReference>
<protein>
    <submittedName>
        <fullName evidence="5">MarR family transcriptional regulator</fullName>
    </submittedName>
</protein>
<dbReference type="Gene3D" id="1.10.10.10">
    <property type="entry name" value="Winged helix-like DNA-binding domain superfamily/Winged helix DNA-binding domain"/>
    <property type="match status" value="1"/>
</dbReference>
<organism evidence="5 6">
    <name type="scientific">Geomonas silvestris</name>
    <dbReference type="NCBI Taxonomy" id="2740184"/>
    <lineage>
        <taxon>Bacteria</taxon>
        <taxon>Pseudomonadati</taxon>
        <taxon>Thermodesulfobacteriota</taxon>
        <taxon>Desulfuromonadia</taxon>
        <taxon>Geobacterales</taxon>
        <taxon>Geobacteraceae</taxon>
        <taxon>Geomonas</taxon>
    </lineage>
</organism>
<comment type="caution">
    <text evidence="5">The sequence shown here is derived from an EMBL/GenBank/DDBJ whole genome shotgun (WGS) entry which is preliminary data.</text>
</comment>
<dbReference type="Proteomes" id="UP000556026">
    <property type="component" value="Unassembled WGS sequence"/>
</dbReference>
<keyword evidence="3" id="KW-0804">Transcription</keyword>
<dbReference type="InterPro" id="IPR023187">
    <property type="entry name" value="Tscrpt_reg_MarR-type_CS"/>
</dbReference>